<dbReference type="EMBL" id="KK115521">
    <property type="protein sequence ID" value="KFM65338.1"/>
    <property type="molecule type" value="Genomic_DNA"/>
</dbReference>
<evidence type="ECO:0000256" key="3">
    <source>
        <dbReference type="ARBA" id="ARBA00022448"/>
    </source>
</evidence>
<comment type="subunit">
    <text evidence="15">Monomer; active form. Homodimer; inactive form. The homodimer is probably linked by 1 2Fe-2S cluster.</text>
</comment>
<dbReference type="FunFam" id="3.40.30.10:FF:000093">
    <property type="entry name" value="Glutaredoxin 2"/>
    <property type="match status" value="1"/>
</dbReference>
<name>A0A087TJP9_STEMI</name>
<feature type="non-terminal residue" evidence="18">
    <location>
        <position position="120"/>
    </location>
</feature>
<evidence type="ECO:0000256" key="10">
    <source>
        <dbReference type="ARBA" id="ARBA00023128"/>
    </source>
</evidence>
<proteinExistence type="inferred from homology"/>
<comment type="subcellular location">
    <subcellularLocation>
        <location evidence="1">Mitochondrion</location>
    </subcellularLocation>
</comment>
<keyword evidence="11" id="KW-1015">Disulfide bond</keyword>
<dbReference type="InterPro" id="IPR002109">
    <property type="entry name" value="Glutaredoxin"/>
</dbReference>
<dbReference type="Gene3D" id="3.40.30.10">
    <property type="entry name" value="Glutaredoxin"/>
    <property type="match status" value="1"/>
</dbReference>
<sequence>MGAVSSSPQKLLYTAENKIIQDLINKNCVVVFSKTQCIYCRKVKKLFTDNDIAYLSIELDKRDDGNSLQNALHQITGARTVPRVFINGECIGGASESEKLYNENKLMEKISQCNRKQFPE</sequence>
<dbReference type="GO" id="GO:0005739">
    <property type="term" value="C:mitochondrion"/>
    <property type="evidence" value="ECO:0007669"/>
    <property type="project" value="UniProtKB-SubCell"/>
</dbReference>
<dbReference type="NCBIfam" id="TIGR02180">
    <property type="entry name" value="GRX_euk"/>
    <property type="match status" value="1"/>
</dbReference>
<evidence type="ECO:0000256" key="15">
    <source>
        <dbReference type="ARBA" id="ARBA00038558"/>
    </source>
</evidence>
<keyword evidence="9" id="KW-0411">Iron-sulfur</keyword>
<evidence type="ECO:0000256" key="14">
    <source>
        <dbReference type="ARBA" id="ARBA00037470"/>
    </source>
</evidence>
<evidence type="ECO:0000256" key="13">
    <source>
        <dbReference type="ARBA" id="ARBA00023284"/>
    </source>
</evidence>
<dbReference type="GO" id="GO:0015035">
    <property type="term" value="F:protein-disulfide reductase activity"/>
    <property type="evidence" value="ECO:0007669"/>
    <property type="project" value="TreeGrafter"/>
</dbReference>
<keyword evidence="3" id="KW-0813">Transport</keyword>
<dbReference type="InterPro" id="IPR011899">
    <property type="entry name" value="Glutaredoxin_euk/vir"/>
</dbReference>
<dbReference type="OrthoDB" id="418495at2759"/>
<dbReference type="GO" id="GO:0046872">
    <property type="term" value="F:metal ion binding"/>
    <property type="evidence" value="ECO:0007669"/>
    <property type="project" value="UniProtKB-KW"/>
</dbReference>
<feature type="domain" description="Glutaredoxin" evidence="17">
    <location>
        <begin position="29"/>
        <end position="91"/>
    </location>
</feature>
<keyword evidence="5" id="KW-0479">Metal-binding</keyword>
<dbReference type="GO" id="GO:0051537">
    <property type="term" value="F:2 iron, 2 sulfur cluster binding"/>
    <property type="evidence" value="ECO:0007669"/>
    <property type="project" value="UniProtKB-KW"/>
</dbReference>
<dbReference type="PRINTS" id="PR00160">
    <property type="entry name" value="GLUTAREDOXIN"/>
</dbReference>
<evidence type="ECO:0000256" key="5">
    <source>
        <dbReference type="ARBA" id="ARBA00022723"/>
    </source>
</evidence>
<accession>A0A087TJP9</accession>
<dbReference type="InterPro" id="IPR036249">
    <property type="entry name" value="Thioredoxin-like_sf"/>
</dbReference>
<evidence type="ECO:0000256" key="4">
    <source>
        <dbReference type="ARBA" id="ARBA00022714"/>
    </source>
</evidence>
<organism evidence="18 19">
    <name type="scientific">Stegodyphus mimosarum</name>
    <name type="common">African social velvet spider</name>
    <dbReference type="NCBI Taxonomy" id="407821"/>
    <lineage>
        <taxon>Eukaryota</taxon>
        <taxon>Metazoa</taxon>
        <taxon>Ecdysozoa</taxon>
        <taxon>Arthropoda</taxon>
        <taxon>Chelicerata</taxon>
        <taxon>Arachnida</taxon>
        <taxon>Araneae</taxon>
        <taxon>Araneomorphae</taxon>
        <taxon>Entelegynae</taxon>
        <taxon>Eresoidea</taxon>
        <taxon>Eresidae</taxon>
        <taxon>Stegodyphus</taxon>
    </lineage>
</organism>
<evidence type="ECO:0000313" key="18">
    <source>
        <dbReference type="EMBL" id="KFM65338.1"/>
    </source>
</evidence>
<keyword evidence="12" id="KW-0318">Glutathionylation</keyword>
<keyword evidence="19" id="KW-1185">Reference proteome</keyword>
<evidence type="ECO:0000256" key="11">
    <source>
        <dbReference type="ARBA" id="ARBA00023157"/>
    </source>
</evidence>
<evidence type="ECO:0000256" key="6">
    <source>
        <dbReference type="ARBA" id="ARBA00022946"/>
    </source>
</evidence>
<dbReference type="CDD" id="cd03419">
    <property type="entry name" value="GRX_GRXh_1_2_like"/>
    <property type="match status" value="1"/>
</dbReference>
<keyword evidence="7" id="KW-0249">Electron transport</keyword>
<gene>
    <name evidence="18" type="ORF">X975_16740</name>
</gene>
<dbReference type="PANTHER" id="PTHR46679:SF1">
    <property type="entry name" value="GLUTAREDOXIN-2, MITOCHONDRIAL"/>
    <property type="match status" value="1"/>
</dbReference>
<evidence type="ECO:0000256" key="8">
    <source>
        <dbReference type="ARBA" id="ARBA00023004"/>
    </source>
</evidence>
<keyword evidence="13" id="KW-0676">Redox-active center</keyword>
<comment type="function">
    <text evidence="14">Glutathione-dependent oxidoreductase that facilitates the maintenance of mitochondrial redox homeostasis upon induction of apoptosis by oxidative stress. Involved in response to hydrogen peroxide and regulation of apoptosis caused by oxidative stress. Acts as a very efficient catalyst of monothiol reactions because of its high affinity for protein glutathione-mixed disulfides. Can receive electrons not only from glutathione (GSH), but also from thioredoxin reductase supporting both monothiol and dithiol reactions. Efficiently catalyzes both glutathionylation and deglutathionylation of mitochondrial complex I, which in turn regulates the superoxide production by the complex. Overexpression decreases the susceptibility to apoptosis and prevents loss of cardiolipin and cytochrome c release.</text>
</comment>
<dbReference type="OMA" id="DSTHAQF"/>
<evidence type="ECO:0000256" key="9">
    <source>
        <dbReference type="ARBA" id="ARBA00023014"/>
    </source>
</evidence>
<protein>
    <recommendedName>
        <fullName evidence="16">Glutaredoxin-2, mitochondrial</fullName>
    </recommendedName>
</protein>
<dbReference type="PROSITE" id="PS51354">
    <property type="entry name" value="GLUTAREDOXIN_2"/>
    <property type="match status" value="1"/>
</dbReference>
<evidence type="ECO:0000259" key="17">
    <source>
        <dbReference type="Pfam" id="PF00462"/>
    </source>
</evidence>
<evidence type="ECO:0000256" key="7">
    <source>
        <dbReference type="ARBA" id="ARBA00022982"/>
    </source>
</evidence>
<evidence type="ECO:0000256" key="2">
    <source>
        <dbReference type="ARBA" id="ARBA00007787"/>
    </source>
</evidence>
<dbReference type="STRING" id="407821.A0A087TJP9"/>
<dbReference type="InterPro" id="IPR014025">
    <property type="entry name" value="Glutaredoxin_subgr"/>
</dbReference>
<comment type="similarity">
    <text evidence="2">Belongs to the glutaredoxin family.</text>
</comment>
<keyword evidence="4" id="KW-0001">2Fe-2S</keyword>
<keyword evidence="8" id="KW-0408">Iron</keyword>
<dbReference type="Pfam" id="PF00462">
    <property type="entry name" value="Glutaredoxin"/>
    <property type="match status" value="1"/>
</dbReference>
<keyword evidence="6" id="KW-0809">Transit peptide</keyword>
<evidence type="ECO:0000256" key="12">
    <source>
        <dbReference type="ARBA" id="ARBA00023206"/>
    </source>
</evidence>
<dbReference type="SUPFAM" id="SSF52833">
    <property type="entry name" value="Thioredoxin-like"/>
    <property type="match status" value="1"/>
</dbReference>
<dbReference type="PANTHER" id="PTHR46679">
    <property type="match status" value="1"/>
</dbReference>
<evidence type="ECO:0000313" key="19">
    <source>
        <dbReference type="Proteomes" id="UP000054359"/>
    </source>
</evidence>
<evidence type="ECO:0000256" key="1">
    <source>
        <dbReference type="ARBA" id="ARBA00004173"/>
    </source>
</evidence>
<keyword evidence="10" id="KW-0496">Mitochondrion</keyword>
<evidence type="ECO:0000256" key="16">
    <source>
        <dbReference type="ARBA" id="ARBA00039819"/>
    </source>
</evidence>
<dbReference type="Proteomes" id="UP000054359">
    <property type="component" value="Unassembled WGS sequence"/>
</dbReference>
<dbReference type="AlphaFoldDB" id="A0A087TJP9"/>
<reference evidence="18 19" key="1">
    <citation type="submission" date="2013-11" db="EMBL/GenBank/DDBJ databases">
        <title>Genome sequencing of Stegodyphus mimosarum.</title>
        <authorList>
            <person name="Bechsgaard J."/>
        </authorList>
    </citation>
    <scope>NUCLEOTIDE SEQUENCE [LARGE SCALE GENOMIC DNA]</scope>
</reference>